<dbReference type="EMBL" id="PJRS01000009">
    <property type="protein sequence ID" value="PLR28427.1"/>
    <property type="molecule type" value="Genomic_DNA"/>
</dbReference>
<reference evidence="1 2" key="1">
    <citation type="submission" date="2017-12" db="EMBL/GenBank/DDBJ databases">
        <title>The genome sequence of Caulobacter sp. 410.</title>
        <authorList>
            <person name="Gao J."/>
            <person name="Mao X."/>
            <person name="Sun J."/>
        </authorList>
    </citation>
    <scope>NUCLEOTIDE SEQUENCE [LARGE SCALE GENOMIC DNA]</scope>
    <source>
        <strain evidence="1 2">410</strain>
    </source>
</reference>
<organism evidence="1 2">
    <name type="scientific">Caulobacter zeae</name>
    <dbReference type="NCBI Taxonomy" id="2055137"/>
    <lineage>
        <taxon>Bacteria</taxon>
        <taxon>Pseudomonadati</taxon>
        <taxon>Pseudomonadota</taxon>
        <taxon>Alphaproteobacteria</taxon>
        <taxon>Caulobacterales</taxon>
        <taxon>Caulobacteraceae</taxon>
        <taxon>Caulobacter</taxon>
    </lineage>
</organism>
<evidence type="ECO:0000313" key="1">
    <source>
        <dbReference type="EMBL" id="PLR28427.1"/>
    </source>
</evidence>
<sequence>MAKVLAVEICYTEKDATDSKTYWTALGYSLKQSFTPPYADIAIYERKNGEQKQLDEKFGGKQPVMLVFEA</sequence>
<protein>
    <submittedName>
        <fullName evidence="1">Uncharacterized protein</fullName>
    </submittedName>
</protein>
<dbReference type="Proteomes" id="UP000234479">
    <property type="component" value="Unassembled WGS sequence"/>
</dbReference>
<keyword evidence="2" id="KW-1185">Reference proteome</keyword>
<evidence type="ECO:0000313" key="2">
    <source>
        <dbReference type="Proteomes" id="UP000234479"/>
    </source>
</evidence>
<proteinExistence type="predicted"/>
<name>A0A2N5DQU5_9CAUL</name>
<dbReference type="AlphaFoldDB" id="A0A2N5DQU5"/>
<dbReference type="RefSeq" id="WP_101716544.1">
    <property type="nucleotide sequence ID" value="NZ_PJRS01000009.1"/>
</dbReference>
<gene>
    <name evidence="1" type="ORF">SGCZBJ_02985</name>
</gene>
<accession>A0A2N5DQU5</accession>
<comment type="caution">
    <text evidence="1">The sequence shown here is derived from an EMBL/GenBank/DDBJ whole genome shotgun (WGS) entry which is preliminary data.</text>
</comment>